<protein>
    <submittedName>
        <fullName evidence="3">Uncharacterized protein</fullName>
    </submittedName>
</protein>
<comment type="caution">
    <text evidence="3">The sequence shown here is derived from an EMBL/GenBank/DDBJ whole genome shotgun (WGS) entry which is preliminary data.</text>
</comment>
<feature type="region of interest" description="Disordered" evidence="1">
    <location>
        <begin position="93"/>
        <end position="170"/>
    </location>
</feature>
<accession>A0ABD0JCF9</accession>
<name>A0ABD0JCF9_9CAEN</name>
<evidence type="ECO:0000313" key="4">
    <source>
        <dbReference type="Proteomes" id="UP001519460"/>
    </source>
</evidence>
<dbReference type="AlphaFoldDB" id="A0ABD0JCF9"/>
<keyword evidence="2" id="KW-1133">Transmembrane helix</keyword>
<evidence type="ECO:0000256" key="2">
    <source>
        <dbReference type="SAM" id="Phobius"/>
    </source>
</evidence>
<evidence type="ECO:0000256" key="1">
    <source>
        <dbReference type="SAM" id="MobiDB-lite"/>
    </source>
</evidence>
<feature type="transmembrane region" description="Helical" evidence="2">
    <location>
        <begin position="34"/>
        <end position="59"/>
    </location>
</feature>
<keyword evidence="4" id="KW-1185">Reference proteome</keyword>
<dbReference type="EMBL" id="JACVVK020000504">
    <property type="protein sequence ID" value="KAK7469775.1"/>
    <property type="molecule type" value="Genomic_DNA"/>
</dbReference>
<gene>
    <name evidence="3" type="ORF">BaRGS_00036202</name>
</gene>
<reference evidence="3 4" key="1">
    <citation type="journal article" date="2023" name="Sci. Data">
        <title>Genome assembly of the Korean intertidal mud-creeper Batillaria attramentaria.</title>
        <authorList>
            <person name="Patra A.K."/>
            <person name="Ho P.T."/>
            <person name="Jun S."/>
            <person name="Lee S.J."/>
            <person name="Kim Y."/>
            <person name="Won Y.J."/>
        </authorList>
    </citation>
    <scope>NUCLEOTIDE SEQUENCE [LARGE SCALE GENOMIC DNA]</scope>
    <source>
        <strain evidence="3">Wonlab-2016</strain>
    </source>
</reference>
<feature type="compositionally biased region" description="Polar residues" evidence="1">
    <location>
        <begin position="96"/>
        <end position="110"/>
    </location>
</feature>
<sequence>MEDAQLPLLLSVERSFSPPHECGDGRCQDLFPEFLYIVVTPAAVVVFFLLVIFFSLIICCSVKRVRKSRAAAESEDQLASFEAVRRASASVRRMSHNNSTPLLGSRSGSMSLVREHRHRRGFRPRDSCHSAPGTLQRPDIPLQEFPLEERRQERHQRQRPYSAANGYTTH</sequence>
<proteinExistence type="predicted"/>
<dbReference type="Proteomes" id="UP001519460">
    <property type="component" value="Unassembled WGS sequence"/>
</dbReference>
<evidence type="ECO:0000313" key="3">
    <source>
        <dbReference type="EMBL" id="KAK7469775.1"/>
    </source>
</evidence>
<organism evidence="3 4">
    <name type="scientific">Batillaria attramentaria</name>
    <dbReference type="NCBI Taxonomy" id="370345"/>
    <lineage>
        <taxon>Eukaryota</taxon>
        <taxon>Metazoa</taxon>
        <taxon>Spiralia</taxon>
        <taxon>Lophotrochozoa</taxon>
        <taxon>Mollusca</taxon>
        <taxon>Gastropoda</taxon>
        <taxon>Caenogastropoda</taxon>
        <taxon>Sorbeoconcha</taxon>
        <taxon>Cerithioidea</taxon>
        <taxon>Batillariidae</taxon>
        <taxon>Batillaria</taxon>
    </lineage>
</organism>
<keyword evidence="2" id="KW-0472">Membrane</keyword>
<keyword evidence="2" id="KW-0812">Transmembrane</keyword>